<keyword evidence="6" id="KW-0479">Metal-binding</keyword>
<evidence type="ECO:0000256" key="10">
    <source>
        <dbReference type="ARBA" id="ARBA00023049"/>
    </source>
</evidence>
<evidence type="ECO:0000256" key="8">
    <source>
        <dbReference type="ARBA" id="ARBA00022833"/>
    </source>
</evidence>
<reference evidence="15 16" key="1">
    <citation type="journal article" date="2018" name="J. Microbiol.">
        <title>Baekduia soli gen. nov., sp. nov., a novel bacterium isolated from the soil of Baekdu Mountain and proposal of a novel family name, Baekduiaceae fam. nov.</title>
        <authorList>
            <person name="An D.S."/>
            <person name="Siddiqi M.Z."/>
            <person name="Kim K.H."/>
            <person name="Yu H.S."/>
            <person name="Im W.T."/>
        </authorList>
    </citation>
    <scope>NUCLEOTIDE SEQUENCE [LARGE SCALE GENOMIC DNA]</scope>
    <source>
        <strain evidence="15 16">BR7-21</strain>
    </source>
</reference>
<dbReference type="OrthoDB" id="9781963at2"/>
<evidence type="ECO:0000256" key="6">
    <source>
        <dbReference type="ARBA" id="ARBA00022723"/>
    </source>
</evidence>
<dbReference type="Pfam" id="PF02163">
    <property type="entry name" value="Peptidase_M50"/>
    <property type="match status" value="1"/>
</dbReference>
<evidence type="ECO:0000313" key="15">
    <source>
        <dbReference type="EMBL" id="QEC49822.1"/>
    </source>
</evidence>
<dbReference type="KEGG" id="bsol:FSW04_21140"/>
<gene>
    <name evidence="15" type="ORF">FSW04_21140</name>
</gene>
<evidence type="ECO:0000256" key="1">
    <source>
        <dbReference type="ARBA" id="ARBA00001947"/>
    </source>
</evidence>
<sequence>MSRIHGEPNAPGDELRFALAGPAVTAVILVGLVPLRLALGGVLPAWATALLDYQIYVTAAILVFNLLPAFPLDGGRVLRALLWRRSGDREAATARAAATGRAFGFALIALGVLAFLEGSPGGLWFALVGGFVVVAAAAEQQGAQTQHALGGYTVGDLMTPDPATVGAAWTLQDAATAGFGRHLYSAFPVVDDRGRAVGLLSLADLRAVPAGRRSAARVDEVMARDPELLVEPGLPAIELLGRPAFAARGRAVVLGPDGSPAGLISVTDLERRLRADALLEPAVRGR</sequence>
<accession>A0A5B8UAZ6</accession>
<dbReference type="RefSeq" id="WP_146922187.1">
    <property type="nucleotide sequence ID" value="NZ_CP042430.1"/>
</dbReference>
<keyword evidence="11 13" id="KW-0472">Membrane</keyword>
<feature type="transmembrane region" description="Helical" evidence="13">
    <location>
        <begin position="122"/>
        <end position="138"/>
    </location>
</feature>
<dbReference type="Gene3D" id="3.10.580.10">
    <property type="entry name" value="CBS-domain"/>
    <property type="match status" value="1"/>
</dbReference>
<keyword evidence="16" id="KW-1185">Reference proteome</keyword>
<feature type="domain" description="CBS" evidence="14">
    <location>
        <begin position="158"/>
        <end position="220"/>
    </location>
</feature>
<dbReference type="AlphaFoldDB" id="A0A5B8UAZ6"/>
<evidence type="ECO:0000256" key="9">
    <source>
        <dbReference type="ARBA" id="ARBA00022989"/>
    </source>
</evidence>
<dbReference type="GO" id="GO:0046872">
    <property type="term" value="F:metal ion binding"/>
    <property type="evidence" value="ECO:0007669"/>
    <property type="project" value="UniProtKB-KW"/>
</dbReference>
<keyword evidence="8" id="KW-0862">Zinc</keyword>
<feature type="transmembrane region" description="Helical" evidence="13">
    <location>
        <begin position="21"/>
        <end position="47"/>
    </location>
</feature>
<keyword evidence="4" id="KW-0645">Protease</keyword>
<evidence type="ECO:0000256" key="3">
    <source>
        <dbReference type="ARBA" id="ARBA00007931"/>
    </source>
</evidence>
<dbReference type="PANTHER" id="PTHR39188">
    <property type="entry name" value="MEMBRANE-ASSOCIATED ZINC METALLOPROTEASE M50B"/>
    <property type="match status" value="1"/>
</dbReference>
<evidence type="ECO:0000259" key="14">
    <source>
        <dbReference type="PROSITE" id="PS51371"/>
    </source>
</evidence>
<dbReference type="SUPFAM" id="SSF54631">
    <property type="entry name" value="CBS-domain pair"/>
    <property type="match status" value="1"/>
</dbReference>
<comment type="cofactor">
    <cofactor evidence="1">
        <name>Zn(2+)</name>
        <dbReference type="ChEBI" id="CHEBI:29105"/>
    </cofactor>
</comment>
<dbReference type="InterPro" id="IPR008915">
    <property type="entry name" value="Peptidase_M50"/>
</dbReference>
<keyword evidence="9 13" id="KW-1133">Transmembrane helix</keyword>
<proteinExistence type="inferred from homology"/>
<protein>
    <submittedName>
        <fullName evidence="15">CBS domain-containing protein</fullName>
    </submittedName>
</protein>
<dbReference type="GO" id="GO:0008237">
    <property type="term" value="F:metallopeptidase activity"/>
    <property type="evidence" value="ECO:0007669"/>
    <property type="project" value="UniProtKB-KW"/>
</dbReference>
<keyword evidence="12" id="KW-0129">CBS domain</keyword>
<organism evidence="15 16">
    <name type="scientific">Baekduia soli</name>
    <dbReference type="NCBI Taxonomy" id="496014"/>
    <lineage>
        <taxon>Bacteria</taxon>
        <taxon>Bacillati</taxon>
        <taxon>Actinomycetota</taxon>
        <taxon>Thermoleophilia</taxon>
        <taxon>Solirubrobacterales</taxon>
        <taxon>Baekduiaceae</taxon>
        <taxon>Baekduia</taxon>
    </lineage>
</organism>
<evidence type="ECO:0000256" key="5">
    <source>
        <dbReference type="ARBA" id="ARBA00022692"/>
    </source>
</evidence>
<feature type="transmembrane region" description="Helical" evidence="13">
    <location>
        <begin position="53"/>
        <end position="72"/>
    </location>
</feature>
<dbReference type="PROSITE" id="PS51371">
    <property type="entry name" value="CBS"/>
    <property type="match status" value="1"/>
</dbReference>
<dbReference type="Proteomes" id="UP000321805">
    <property type="component" value="Chromosome"/>
</dbReference>
<evidence type="ECO:0000256" key="2">
    <source>
        <dbReference type="ARBA" id="ARBA00004141"/>
    </source>
</evidence>
<dbReference type="InterPro" id="IPR000644">
    <property type="entry name" value="CBS_dom"/>
</dbReference>
<dbReference type="PANTHER" id="PTHR39188:SF3">
    <property type="entry name" value="STAGE IV SPORULATION PROTEIN FB"/>
    <property type="match status" value="1"/>
</dbReference>
<comment type="similarity">
    <text evidence="3">Belongs to the peptidase M50B family.</text>
</comment>
<comment type="subcellular location">
    <subcellularLocation>
        <location evidence="2">Membrane</location>
        <topology evidence="2">Multi-pass membrane protein</topology>
    </subcellularLocation>
</comment>
<evidence type="ECO:0000256" key="13">
    <source>
        <dbReference type="SAM" id="Phobius"/>
    </source>
</evidence>
<dbReference type="GO" id="GO:0006508">
    <property type="term" value="P:proteolysis"/>
    <property type="evidence" value="ECO:0007669"/>
    <property type="project" value="UniProtKB-KW"/>
</dbReference>
<feature type="transmembrane region" description="Helical" evidence="13">
    <location>
        <begin position="93"/>
        <end position="116"/>
    </location>
</feature>
<dbReference type="Pfam" id="PF00571">
    <property type="entry name" value="CBS"/>
    <property type="match status" value="1"/>
</dbReference>
<keyword evidence="7" id="KW-0378">Hydrolase</keyword>
<dbReference type="EMBL" id="CP042430">
    <property type="protein sequence ID" value="QEC49822.1"/>
    <property type="molecule type" value="Genomic_DNA"/>
</dbReference>
<evidence type="ECO:0000313" key="16">
    <source>
        <dbReference type="Proteomes" id="UP000321805"/>
    </source>
</evidence>
<evidence type="ECO:0000256" key="7">
    <source>
        <dbReference type="ARBA" id="ARBA00022801"/>
    </source>
</evidence>
<dbReference type="GO" id="GO:0016020">
    <property type="term" value="C:membrane"/>
    <property type="evidence" value="ECO:0007669"/>
    <property type="project" value="UniProtKB-SubCell"/>
</dbReference>
<evidence type="ECO:0000256" key="4">
    <source>
        <dbReference type="ARBA" id="ARBA00022670"/>
    </source>
</evidence>
<keyword evidence="10" id="KW-0482">Metalloprotease</keyword>
<name>A0A5B8UAZ6_9ACTN</name>
<evidence type="ECO:0000256" key="11">
    <source>
        <dbReference type="ARBA" id="ARBA00023136"/>
    </source>
</evidence>
<evidence type="ECO:0000256" key="12">
    <source>
        <dbReference type="PROSITE-ProRule" id="PRU00703"/>
    </source>
</evidence>
<keyword evidence="5 13" id="KW-0812">Transmembrane</keyword>
<dbReference type="InterPro" id="IPR046342">
    <property type="entry name" value="CBS_dom_sf"/>
</dbReference>